<gene>
    <name evidence="3" type="ORF">OLC1_LOCUS17467</name>
</gene>
<evidence type="ECO:0000259" key="2">
    <source>
        <dbReference type="PROSITE" id="PS50891"/>
    </source>
</evidence>
<organism evidence="3 4">
    <name type="scientific">Oldenlandia corymbosa var. corymbosa</name>
    <dbReference type="NCBI Taxonomy" id="529605"/>
    <lineage>
        <taxon>Eukaryota</taxon>
        <taxon>Viridiplantae</taxon>
        <taxon>Streptophyta</taxon>
        <taxon>Embryophyta</taxon>
        <taxon>Tracheophyta</taxon>
        <taxon>Spermatophyta</taxon>
        <taxon>Magnoliopsida</taxon>
        <taxon>eudicotyledons</taxon>
        <taxon>Gunneridae</taxon>
        <taxon>Pentapetalae</taxon>
        <taxon>asterids</taxon>
        <taxon>lamiids</taxon>
        <taxon>Gentianales</taxon>
        <taxon>Rubiaceae</taxon>
        <taxon>Rubioideae</taxon>
        <taxon>Spermacoceae</taxon>
        <taxon>Hedyotis-Oldenlandia complex</taxon>
        <taxon>Oldenlandia</taxon>
    </lineage>
</organism>
<sequence>MTVKGGTSPACASCKYQRRKCSSDCILAPYFPANQAKAFQNAHRLFGVSNIMKILKQLNTLEQKEEAMKSIKYESDMRERYPVYGCAGIIHQLRQQLRLTIQELQHVYSQLAFYREQYLNNHQVVPASDYSPQSQLQLGINGSMDAPLVFQHHSAGNSSQDYEMPFVMDIPMLNENYGNGNDAVHHAAESIEHLGLAKPLLGVDNFYGQTDAYYDLMRNNNPVLNQVPVAADAEHTFGVNPEIRHLQDYENMEFNAAVDDRVSYIETKEASESSSRSSFPDFPESVEHVSNNELRNAAACFSLTSVN</sequence>
<dbReference type="EMBL" id="OX459123">
    <property type="protein sequence ID" value="CAI9109612.1"/>
    <property type="molecule type" value="Genomic_DNA"/>
</dbReference>
<evidence type="ECO:0000313" key="4">
    <source>
        <dbReference type="Proteomes" id="UP001161247"/>
    </source>
</evidence>
<dbReference type="Proteomes" id="UP001161247">
    <property type="component" value="Chromosome 6"/>
</dbReference>
<dbReference type="PANTHER" id="PTHR31301">
    <property type="entry name" value="LOB DOMAIN-CONTAINING PROTEIN 4-RELATED"/>
    <property type="match status" value="1"/>
</dbReference>
<protein>
    <submittedName>
        <fullName evidence="3">OLC1v1009460C1</fullName>
    </submittedName>
</protein>
<comment type="similarity">
    <text evidence="1">Belongs to the LOB domain-containing protein family.</text>
</comment>
<dbReference type="InterPro" id="IPR004883">
    <property type="entry name" value="LOB"/>
</dbReference>
<dbReference type="Pfam" id="PF03195">
    <property type="entry name" value="LOB"/>
    <property type="match status" value="1"/>
</dbReference>
<name>A0AAV1DRF4_OLDCO</name>
<dbReference type="PROSITE" id="PS50891">
    <property type="entry name" value="LOB"/>
    <property type="match status" value="1"/>
</dbReference>
<evidence type="ECO:0000256" key="1">
    <source>
        <dbReference type="ARBA" id="ARBA00005474"/>
    </source>
</evidence>
<dbReference type="PANTHER" id="PTHR31301:SF21">
    <property type="entry name" value="LOB DOMAIN-CONTAINING PROTEIN 27-RELATED"/>
    <property type="match status" value="1"/>
</dbReference>
<evidence type="ECO:0000313" key="3">
    <source>
        <dbReference type="EMBL" id="CAI9109612.1"/>
    </source>
</evidence>
<dbReference type="AlphaFoldDB" id="A0AAV1DRF4"/>
<feature type="domain" description="LOB" evidence="2">
    <location>
        <begin position="9"/>
        <end position="111"/>
    </location>
</feature>
<accession>A0AAV1DRF4</accession>
<proteinExistence type="inferred from homology"/>
<reference evidence="3" key="1">
    <citation type="submission" date="2023-03" db="EMBL/GenBank/DDBJ databases">
        <authorList>
            <person name="Julca I."/>
        </authorList>
    </citation>
    <scope>NUCLEOTIDE SEQUENCE</scope>
</reference>
<keyword evidence="4" id="KW-1185">Reference proteome</keyword>